<evidence type="ECO:0000313" key="3">
    <source>
        <dbReference type="EMBL" id="MEE7456883.1"/>
    </source>
</evidence>
<sequence length="187" mass="19792">MAGESAGRVNGFGARIVPAIPYFLLLAFTIWLWGIAGRIDYQERPGTLGPDFWPRVAIGLMGLLCLIRIATVLATGGAAARGIGAAITGDDEEEDETGPRRPILLGFGIALTLAYGLVLNTVGFPLATALFLIGFMYLGGSRHHLAIWVSSLVGVALVTVLLTKVVYVSLPRGAPPFDRVIDLISGF</sequence>
<name>A0ABU7T8I1_9HYPH</name>
<gene>
    <name evidence="3" type="ORF">MRSR164_08885</name>
</gene>
<protein>
    <recommendedName>
        <fullName evidence="2">DUF1468 domain-containing protein</fullName>
    </recommendedName>
</protein>
<keyword evidence="1" id="KW-0812">Transmembrane</keyword>
<evidence type="ECO:0000259" key="2">
    <source>
        <dbReference type="Pfam" id="PF07331"/>
    </source>
</evidence>
<dbReference type="Proteomes" id="UP001349262">
    <property type="component" value="Unassembled WGS sequence"/>
</dbReference>
<feature type="transmembrane region" description="Helical" evidence="1">
    <location>
        <begin position="145"/>
        <end position="167"/>
    </location>
</feature>
<evidence type="ECO:0000256" key="1">
    <source>
        <dbReference type="SAM" id="Phobius"/>
    </source>
</evidence>
<evidence type="ECO:0000313" key="4">
    <source>
        <dbReference type="Proteomes" id="UP001349262"/>
    </source>
</evidence>
<feature type="transmembrane region" description="Helical" evidence="1">
    <location>
        <begin position="103"/>
        <end position="133"/>
    </location>
</feature>
<feature type="transmembrane region" description="Helical" evidence="1">
    <location>
        <begin position="12"/>
        <end position="35"/>
    </location>
</feature>
<dbReference type="InterPro" id="IPR009936">
    <property type="entry name" value="DUF1468"/>
</dbReference>
<keyword evidence="4" id="KW-1185">Reference proteome</keyword>
<feature type="domain" description="DUF1468" evidence="2">
    <location>
        <begin position="24"/>
        <end position="171"/>
    </location>
</feature>
<dbReference type="EMBL" id="MLBY01000004">
    <property type="protein sequence ID" value="MEE7456883.1"/>
    <property type="molecule type" value="Genomic_DNA"/>
</dbReference>
<dbReference type="Pfam" id="PF07331">
    <property type="entry name" value="TctB"/>
    <property type="match status" value="1"/>
</dbReference>
<organism evidence="3 4">
    <name type="scientific">Methylobacterium radiotolerans</name>
    <dbReference type="NCBI Taxonomy" id="31998"/>
    <lineage>
        <taxon>Bacteria</taxon>
        <taxon>Pseudomonadati</taxon>
        <taxon>Pseudomonadota</taxon>
        <taxon>Alphaproteobacteria</taxon>
        <taxon>Hyphomicrobiales</taxon>
        <taxon>Methylobacteriaceae</taxon>
        <taxon>Methylobacterium</taxon>
    </lineage>
</organism>
<comment type="caution">
    <text evidence="3">The sequence shown here is derived from an EMBL/GenBank/DDBJ whole genome shotgun (WGS) entry which is preliminary data.</text>
</comment>
<reference evidence="3 4" key="1">
    <citation type="journal article" date="2012" name="Genet. Mol. Biol.">
        <title>Analysis of 16S rRNA and mxaF genes revealing insights into Methylobacterium niche-specific plant association.</title>
        <authorList>
            <person name="Dourado M.N."/>
            <person name="Andreote F.D."/>
            <person name="Dini-Andreote F."/>
            <person name="Conti R."/>
            <person name="Araujo J.M."/>
            <person name="Araujo W.L."/>
        </authorList>
    </citation>
    <scope>NUCLEOTIDE SEQUENCE [LARGE SCALE GENOMIC DNA]</scope>
    <source>
        <strain evidence="3 4">SR1.6/4</strain>
    </source>
</reference>
<keyword evidence="1" id="KW-0472">Membrane</keyword>
<accession>A0ABU7T8I1</accession>
<proteinExistence type="predicted"/>
<keyword evidence="1" id="KW-1133">Transmembrane helix</keyword>
<feature type="transmembrane region" description="Helical" evidence="1">
    <location>
        <begin position="56"/>
        <end position="83"/>
    </location>
</feature>